<accession>A0A2H0YQ72</accession>
<reference evidence="2" key="1">
    <citation type="submission" date="2017-09" db="EMBL/GenBank/DDBJ databases">
        <title>Depth-based differentiation of microbial function through sediment-hosted aquifers and enrichment of novel symbionts in the deep terrestrial subsurface.</title>
        <authorList>
            <person name="Probst A.J."/>
            <person name="Ladd B."/>
            <person name="Jarett J.K."/>
            <person name="Geller-Mcgrath D.E."/>
            <person name="Sieber C.M.K."/>
            <person name="Emerson J.B."/>
            <person name="Anantharaman K."/>
            <person name="Thomas B.C."/>
            <person name="Malmstrom R."/>
            <person name="Stieglmeier M."/>
            <person name="Klingl A."/>
            <person name="Woyke T."/>
            <person name="Ryan C.M."/>
            <person name="Banfield J.F."/>
        </authorList>
    </citation>
    <scope>NUCLEOTIDE SEQUENCE [LARGE SCALE GENOMIC DNA]</scope>
</reference>
<dbReference type="Proteomes" id="UP000236845">
    <property type="component" value="Unassembled WGS sequence"/>
</dbReference>
<feature type="non-terminal residue" evidence="1">
    <location>
        <position position="1"/>
    </location>
</feature>
<organism evidence="1 2">
    <name type="scientific">Candidatus Kerfeldbacteria bacterium CG08_land_8_20_14_0_20_43_14</name>
    <dbReference type="NCBI Taxonomy" id="2014246"/>
    <lineage>
        <taxon>Bacteria</taxon>
        <taxon>Candidatus Kerfeldiibacteriota</taxon>
    </lineage>
</organism>
<comment type="caution">
    <text evidence="1">The sequence shown here is derived from an EMBL/GenBank/DDBJ whole genome shotgun (WGS) entry which is preliminary data.</text>
</comment>
<proteinExistence type="predicted"/>
<gene>
    <name evidence="1" type="ORF">COT26_02215</name>
</gene>
<evidence type="ECO:0000313" key="2">
    <source>
        <dbReference type="Proteomes" id="UP000236845"/>
    </source>
</evidence>
<dbReference type="EMBL" id="PEXW01000048">
    <property type="protein sequence ID" value="PIS40651.1"/>
    <property type="molecule type" value="Genomic_DNA"/>
</dbReference>
<protein>
    <submittedName>
        <fullName evidence="1">Uncharacterized protein</fullName>
    </submittedName>
</protein>
<sequence>EALTIPANTTKSYYLSANMPATLDAYAGQVAALSLVSVGTTATISGVLPITGNGQTINATLAIGSAAITVGSLDPISASASKEVGTTNFNFAALKVTAGSAEDVTAYSIKWNQSGSAAASDLTNIVVSDGTTSYVATVSSDGKYYTASFGTAGLVIAKGLSKEFTVKGDIANGSARTVGFDIYKDTDIVIKGNNYGYYMTPTFTDNGITHSDAGATAIEAASSPYFAGANVTISSGSLRLDKSSSGAPAANITKGSQGVLLGAFDFVVKGEPVNITSMELAITVSAVAASSSDLTNITLTKADGAILAGPVNAVDTSTSNNDGTATFSGTVTFPVGTTQVLVKGNLNTDPAADATYIVSFTPATKITNITGQTTGNSITATPASQVSANTMTVKAGALTVRVSSTPSAQSVVKGTTGYTFSNFVFDTSASGEDVRVTSMTVRHGAYTASKQSDITALTMYDGSQILNATALTGVEAAATSTETYTFDTALVIPKGGQKVVALKGNISGVATATGHEFGLLNGTTAIAATGVSTGQDIEETVTTGSGQKMTIVDSGQYSVSLDSGSPTKTASKMLVANTTGNIITTLRFRATSEAITINKIGLYLSNASSSAKDIAKVWVYDEGGNLLAWSDSPFNGATAGDDGTTSGFSVSPGLQAGTVALVLQADEEKVVTIKADVAEIKASASTDAVAGHSVAINYYGSTSTTYNYGTGSSGTINNYSAATAANPFYIYRSIPTVVETTPTTSFSAGAGAGSTLDTVAVTADPKGAIDLYKLTFYVSTSSNVALTNIKLYEGSNVLYASSTNWYIDPMGHYIDIVLRQNPGTTAAAVPYTIGAGLTKTFVLKGDLSYSGDNTSFTASAYLAGDGAETGKASGTYGLTATNADADTNNDFIWSDWSDVDHSSSATGASTADWYNGYLMNVPSSTY</sequence>
<evidence type="ECO:0000313" key="1">
    <source>
        <dbReference type="EMBL" id="PIS40651.1"/>
    </source>
</evidence>
<dbReference type="AlphaFoldDB" id="A0A2H0YQ72"/>
<name>A0A2H0YQ72_9BACT</name>